<accession>A0A2P2M381</accession>
<name>A0A2P2M381_RHIMU</name>
<dbReference type="AlphaFoldDB" id="A0A2P2M381"/>
<evidence type="ECO:0000256" key="1">
    <source>
        <dbReference type="SAM" id="MobiDB-lite"/>
    </source>
</evidence>
<evidence type="ECO:0000313" key="2">
    <source>
        <dbReference type="EMBL" id="MBX24664.1"/>
    </source>
</evidence>
<feature type="region of interest" description="Disordered" evidence="1">
    <location>
        <begin position="18"/>
        <end position="56"/>
    </location>
</feature>
<dbReference type="EMBL" id="GGEC01044180">
    <property type="protein sequence ID" value="MBX24664.1"/>
    <property type="molecule type" value="Transcribed_RNA"/>
</dbReference>
<protein>
    <submittedName>
        <fullName evidence="2">Acetyltransferase NSI</fullName>
    </submittedName>
</protein>
<organism evidence="2">
    <name type="scientific">Rhizophora mucronata</name>
    <name type="common">Asiatic mangrove</name>
    <dbReference type="NCBI Taxonomy" id="61149"/>
    <lineage>
        <taxon>Eukaryota</taxon>
        <taxon>Viridiplantae</taxon>
        <taxon>Streptophyta</taxon>
        <taxon>Embryophyta</taxon>
        <taxon>Tracheophyta</taxon>
        <taxon>Spermatophyta</taxon>
        <taxon>Magnoliopsida</taxon>
        <taxon>eudicotyledons</taxon>
        <taxon>Gunneridae</taxon>
        <taxon>Pentapetalae</taxon>
        <taxon>rosids</taxon>
        <taxon>fabids</taxon>
        <taxon>Malpighiales</taxon>
        <taxon>Rhizophoraceae</taxon>
        <taxon>Rhizophora</taxon>
    </lineage>
</organism>
<dbReference type="GO" id="GO:0016740">
    <property type="term" value="F:transferase activity"/>
    <property type="evidence" value="ECO:0007669"/>
    <property type="project" value="UniProtKB-KW"/>
</dbReference>
<keyword evidence="2" id="KW-0808">Transferase</keyword>
<feature type="compositionally biased region" description="Basic and acidic residues" evidence="1">
    <location>
        <begin position="21"/>
        <end position="34"/>
    </location>
</feature>
<sequence length="106" mass="12602">MSYTSLFVRIHDIVDGSSQSEIRDGASKADEKPIRGQNQRKRQRHHSPEQISQTHHRIRRKIRWVFLFRLIVAWQILRITEDGYDNGAVRQSNAKFLDINTFFFFS</sequence>
<proteinExistence type="predicted"/>
<reference evidence="2" key="1">
    <citation type="submission" date="2018-02" db="EMBL/GenBank/DDBJ databases">
        <title>Rhizophora mucronata_Transcriptome.</title>
        <authorList>
            <person name="Meera S.P."/>
            <person name="Sreeshan A."/>
            <person name="Augustine A."/>
        </authorList>
    </citation>
    <scope>NUCLEOTIDE SEQUENCE</scope>
    <source>
        <tissue evidence="2">Leaf</tissue>
    </source>
</reference>